<dbReference type="EMBL" id="KZ819670">
    <property type="protein sequence ID" value="PWN26810.1"/>
    <property type="molecule type" value="Genomic_DNA"/>
</dbReference>
<dbReference type="PROSITE" id="PS50102">
    <property type="entry name" value="RRM"/>
    <property type="match status" value="1"/>
</dbReference>
<dbReference type="Proteomes" id="UP000245884">
    <property type="component" value="Unassembled WGS sequence"/>
</dbReference>
<dbReference type="GeneID" id="37029210"/>
<accession>A0A316UNH4</accession>
<dbReference type="SUPFAM" id="SSF54928">
    <property type="entry name" value="RNA-binding domain, RBD"/>
    <property type="match status" value="1"/>
</dbReference>
<evidence type="ECO:0000256" key="3">
    <source>
        <dbReference type="SAM" id="MobiDB-lite"/>
    </source>
</evidence>
<keyword evidence="1 2" id="KW-0694">RNA-binding</keyword>
<dbReference type="InterPro" id="IPR035979">
    <property type="entry name" value="RBD_domain_sf"/>
</dbReference>
<dbReference type="Pfam" id="PF00076">
    <property type="entry name" value="RRM_1"/>
    <property type="match status" value="1"/>
</dbReference>
<reference evidence="5 6" key="1">
    <citation type="journal article" date="2018" name="Mol. Biol. Evol.">
        <title>Broad Genomic Sampling Reveals a Smut Pathogenic Ancestry of the Fungal Clade Ustilaginomycotina.</title>
        <authorList>
            <person name="Kijpornyongpan T."/>
            <person name="Mondo S.J."/>
            <person name="Barry K."/>
            <person name="Sandor L."/>
            <person name="Lee J."/>
            <person name="Lipzen A."/>
            <person name="Pangilinan J."/>
            <person name="LaButti K."/>
            <person name="Hainaut M."/>
            <person name="Henrissat B."/>
            <person name="Grigoriev I.V."/>
            <person name="Spatafora J.W."/>
            <person name="Aime M.C."/>
        </authorList>
    </citation>
    <scope>NUCLEOTIDE SEQUENCE [LARGE SCALE GENOMIC DNA]</scope>
    <source>
        <strain evidence="5 6">MCA 5214</strain>
    </source>
</reference>
<evidence type="ECO:0000313" key="6">
    <source>
        <dbReference type="Proteomes" id="UP000245884"/>
    </source>
</evidence>
<dbReference type="InterPro" id="IPR000504">
    <property type="entry name" value="RRM_dom"/>
</dbReference>
<dbReference type="AlphaFoldDB" id="A0A316UNH4"/>
<name>A0A316UNH4_9BASI</name>
<feature type="domain" description="RRM" evidence="4">
    <location>
        <begin position="143"/>
        <end position="221"/>
    </location>
</feature>
<dbReference type="SMART" id="SM00360">
    <property type="entry name" value="RRM"/>
    <property type="match status" value="1"/>
</dbReference>
<dbReference type="InterPro" id="IPR050825">
    <property type="entry name" value="RBM42_RBP45_47-like"/>
</dbReference>
<dbReference type="GO" id="GO:0003729">
    <property type="term" value="F:mRNA binding"/>
    <property type="evidence" value="ECO:0007669"/>
    <property type="project" value="InterPro"/>
</dbReference>
<gene>
    <name evidence="5" type="ORF">BDZ90DRAFT_241288</name>
</gene>
<dbReference type="OrthoDB" id="1749473at2759"/>
<evidence type="ECO:0000256" key="2">
    <source>
        <dbReference type="PROSITE-ProRule" id="PRU00176"/>
    </source>
</evidence>
<dbReference type="PANTHER" id="PTHR47640">
    <property type="entry name" value="TRNA SELENOCYSTEINE 1-ASSOCIATED PROTEIN 1-RELATED-RELATED"/>
    <property type="match status" value="1"/>
</dbReference>
<proteinExistence type="predicted"/>
<dbReference type="Gene3D" id="3.30.70.330">
    <property type="match status" value="1"/>
</dbReference>
<protein>
    <submittedName>
        <fullName evidence="5">RNA-binding domain-containing protein</fullName>
    </submittedName>
</protein>
<dbReference type="InterPro" id="IPR012677">
    <property type="entry name" value="Nucleotide-bd_a/b_plait_sf"/>
</dbReference>
<feature type="region of interest" description="Disordered" evidence="3">
    <location>
        <begin position="78"/>
        <end position="97"/>
    </location>
</feature>
<dbReference type="RefSeq" id="XP_025361422.1">
    <property type="nucleotide sequence ID" value="XM_025507387.1"/>
</dbReference>
<dbReference type="InterPro" id="IPR034215">
    <property type="entry name" value="RBM42_RRM"/>
</dbReference>
<dbReference type="STRING" id="1569628.A0A316UNH4"/>
<evidence type="ECO:0000256" key="1">
    <source>
        <dbReference type="ARBA" id="ARBA00022884"/>
    </source>
</evidence>
<sequence length="271" mass="29070">MSSAAASSSSDPYAPFYYWDAAAYNWAFDYNGYYATYGYPQQGSAGGASSSAYPASSAAAAPTNNIFTSAAPATTSSSAAAGGAAQTVEEKRRKAITGGARDAQGNALAGSLKRGEHRTTVIRKGPNGDYEDPTLLEWDPAHKRLFVGDLGNDVTDGLLTSAFQKYPSFVKARVIRKKLDGKARGYGFVSFSNPEDYLRAWKEMNGRYIGSRPVRLKAAESSVEAKDIGYRQDRKLAENVKHEAFKAKYQMGGAVGGSLRRHGVGKAWASK</sequence>
<dbReference type="CDD" id="cd12383">
    <property type="entry name" value="RRM_RBM42"/>
    <property type="match status" value="1"/>
</dbReference>
<dbReference type="PANTHER" id="PTHR47640:SF11">
    <property type="entry name" value="RNA-BINDING PROTEIN 42"/>
    <property type="match status" value="1"/>
</dbReference>
<organism evidence="5 6">
    <name type="scientific">Jaminaea rosea</name>
    <dbReference type="NCBI Taxonomy" id="1569628"/>
    <lineage>
        <taxon>Eukaryota</taxon>
        <taxon>Fungi</taxon>
        <taxon>Dikarya</taxon>
        <taxon>Basidiomycota</taxon>
        <taxon>Ustilaginomycotina</taxon>
        <taxon>Exobasidiomycetes</taxon>
        <taxon>Microstromatales</taxon>
        <taxon>Microstromatales incertae sedis</taxon>
        <taxon>Jaminaea</taxon>
    </lineage>
</organism>
<feature type="compositionally biased region" description="Low complexity" evidence="3">
    <location>
        <begin position="78"/>
        <end position="87"/>
    </location>
</feature>
<evidence type="ECO:0000313" key="5">
    <source>
        <dbReference type="EMBL" id="PWN26810.1"/>
    </source>
</evidence>
<evidence type="ECO:0000259" key="4">
    <source>
        <dbReference type="PROSITE" id="PS50102"/>
    </source>
</evidence>
<keyword evidence="6" id="KW-1185">Reference proteome</keyword>